<dbReference type="Gene3D" id="3.40.50.920">
    <property type="match status" value="1"/>
</dbReference>
<dbReference type="InterPro" id="IPR033248">
    <property type="entry name" value="Transketolase_C"/>
</dbReference>
<dbReference type="SUPFAM" id="SSF52922">
    <property type="entry name" value="TK C-terminal domain-like"/>
    <property type="match status" value="1"/>
</dbReference>
<dbReference type="PANTHER" id="PTHR43257">
    <property type="entry name" value="PYRUVATE DEHYDROGENASE E1 COMPONENT BETA SUBUNIT"/>
    <property type="match status" value="1"/>
</dbReference>
<keyword evidence="3" id="KW-0786">Thiamine pyrophosphate</keyword>
<reference evidence="5 6" key="1">
    <citation type="submission" date="2018-08" db="EMBL/GenBank/DDBJ databases">
        <title>Thalassotalea euphylliae genome.</title>
        <authorList>
            <person name="Summers S."/>
            <person name="Rice S.A."/>
            <person name="Freckelton M.L."/>
            <person name="Nedved B.T."/>
            <person name="Hadfield M.G."/>
        </authorList>
    </citation>
    <scope>NUCLEOTIDE SEQUENCE [LARGE SCALE GENOMIC DNA]</scope>
    <source>
        <strain evidence="5 6">H2</strain>
    </source>
</reference>
<name>A0A3E0UD74_9GAMM</name>
<dbReference type="RefSeq" id="WP_115999504.1">
    <property type="nucleotide sequence ID" value="NZ_QUOV01000001.1"/>
</dbReference>
<dbReference type="PANTHER" id="PTHR43257:SF2">
    <property type="entry name" value="PYRUVATE DEHYDROGENASE E1 COMPONENT SUBUNIT BETA"/>
    <property type="match status" value="1"/>
</dbReference>
<dbReference type="InterPro" id="IPR005475">
    <property type="entry name" value="Transketolase-like_Pyr-bd"/>
</dbReference>
<dbReference type="SMART" id="SM00861">
    <property type="entry name" value="Transket_pyr"/>
    <property type="match status" value="1"/>
</dbReference>
<evidence type="ECO:0000259" key="4">
    <source>
        <dbReference type="SMART" id="SM00861"/>
    </source>
</evidence>
<dbReference type="Proteomes" id="UP000256999">
    <property type="component" value="Unassembled WGS sequence"/>
</dbReference>
<dbReference type="InterPro" id="IPR029061">
    <property type="entry name" value="THDP-binding"/>
</dbReference>
<dbReference type="Gene3D" id="3.40.50.970">
    <property type="match status" value="1"/>
</dbReference>
<gene>
    <name evidence="5" type="ORF">DXX92_05340</name>
</gene>
<dbReference type="Pfam" id="PF02780">
    <property type="entry name" value="Transketolase_C"/>
    <property type="match status" value="1"/>
</dbReference>
<evidence type="ECO:0000256" key="3">
    <source>
        <dbReference type="ARBA" id="ARBA00023052"/>
    </source>
</evidence>
<evidence type="ECO:0000256" key="2">
    <source>
        <dbReference type="ARBA" id="ARBA00023002"/>
    </source>
</evidence>
<accession>A0A3E0UD74</accession>
<feature type="domain" description="Transketolase-like pyrimidine-binding" evidence="4">
    <location>
        <begin position="4"/>
        <end position="180"/>
    </location>
</feature>
<dbReference type="GO" id="GO:0016491">
    <property type="term" value="F:oxidoreductase activity"/>
    <property type="evidence" value="ECO:0007669"/>
    <property type="project" value="UniProtKB-KW"/>
</dbReference>
<dbReference type="OrthoDB" id="9780894at2"/>
<dbReference type="SUPFAM" id="SSF52518">
    <property type="entry name" value="Thiamin diphosphate-binding fold (THDP-binding)"/>
    <property type="match status" value="1"/>
</dbReference>
<evidence type="ECO:0000313" key="5">
    <source>
        <dbReference type="EMBL" id="REL34829.1"/>
    </source>
</evidence>
<evidence type="ECO:0000256" key="1">
    <source>
        <dbReference type="ARBA" id="ARBA00001964"/>
    </source>
</evidence>
<dbReference type="InterPro" id="IPR009014">
    <property type="entry name" value="Transketo_C/PFOR_II"/>
</dbReference>
<dbReference type="AlphaFoldDB" id="A0A3E0UD74"/>
<keyword evidence="2" id="KW-0560">Oxidoreductase</keyword>
<dbReference type="EMBL" id="QUOV01000001">
    <property type="protein sequence ID" value="REL34829.1"/>
    <property type="molecule type" value="Genomic_DNA"/>
</dbReference>
<evidence type="ECO:0000313" key="6">
    <source>
        <dbReference type="Proteomes" id="UP000256999"/>
    </source>
</evidence>
<proteinExistence type="predicted"/>
<comment type="caution">
    <text evidence="5">The sequence shown here is derived from an EMBL/GenBank/DDBJ whole genome shotgun (WGS) entry which is preliminary data.</text>
</comment>
<comment type="cofactor">
    <cofactor evidence="1">
        <name>thiamine diphosphate</name>
        <dbReference type="ChEBI" id="CHEBI:58937"/>
    </cofactor>
</comment>
<organism evidence="5 6">
    <name type="scientific">Thalassotalea euphylliae</name>
    <dbReference type="NCBI Taxonomy" id="1655234"/>
    <lineage>
        <taxon>Bacteria</taxon>
        <taxon>Pseudomonadati</taxon>
        <taxon>Pseudomonadota</taxon>
        <taxon>Gammaproteobacteria</taxon>
        <taxon>Alteromonadales</taxon>
        <taxon>Colwelliaceae</taxon>
        <taxon>Thalassotalea</taxon>
    </lineage>
</organism>
<protein>
    <submittedName>
        <fullName evidence="5">Alpha-ketoacid dehydrogenase subunit beta</fullName>
    </submittedName>
</protein>
<sequence>MTTLSYVDSLAKAMHDALAENDNAVIFGQGVDDFKGTFGTTLGLPEKFGAYRVQDTPLCEEGMTGICVGAALNGLKPIHIHIRADFLFLALNQVLNMAAKYKYMFGGHHDVPIFIRAVIGRSWGQGAQHSQSPQAMLSHFPGLKVIMPATSQSILESYRYAINDFSGPVVSLEHRLLYGVNFDVEEDKLRTGENALTSYIVREGADVTIVATSIMVLEAIRAAKYLASYGISCEVIDLHSPTDIDESLIIESVRKTGKLMVADTSWINFGVSAEIARLMCQQGFGLLQKPMAAIGMAPSPCPTAKALEDLYYPNQEVMIAKILELVERNDIAIPNEKSMADVYKKFKGPF</sequence>
<dbReference type="Pfam" id="PF02779">
    <property type="entry name" value="Transket_pyr"/>
    <property type="match status" value="1"/>
</dbReference>